<dbReference type="AlphaFoldDB" id="A0A068FSD4"/>
<dbReference type="InterPro" id="IPR001296">
    <property type="entry name" value="Glyco_trans_1"/>
</dbReference>
<dbReference type="PANTHER" id="PTHR12526">
    <property type="entry name" value="GLYCOSYLTRANSFERASE"/>
    <property type="match status" value="1"/>
</dbReference>
<reference evidence="2" key="1">
    <citation type="journal article" date="2013" name="PLoS ONE">
        <title>Implication of lateral genetic transfer in the emergence of Aeromonas hydrophila isolates of epidemic outbreaks in channel catfish.</title>
        <authorList>
            <person name="Hossain M.J."/>
            <person name="Waldbieser G.C."/>
            <person name="Sun D."/>
            <person name="Capps N.K."/>
            <person name="Hemstreet W.B."/>
            <person name="Carlisle K."/>
            <person name="Griffin M.J."/>
            <person name="Khoo L."/>
            <person name="Goodwin A.E."/>
            <person name="Sonstegard T.S."/>
            <person name="Schroeder S."/>
            <person name="Hayden K."/>
            <person name="Newton J.C."/>
            <person name="Terhune J.S."/>
            <person name="Liles M.R."/>
        </authorList>
    </citation>
    <scope>NUCLEOTIDE SEQUENCE</scope>
    <source>
        <strain evidence="2">AL06-06</strain>
    </source>
</reference>
<evidence type="ECO:0000259" key="1">
    <source>
        <dbReference type="Pfam" id="PF00534"/>
    </source>
</evidence>
<dbReference type="PROSITE" id="PS51257">
    <property type="entry name" value="PROKAR_LIPOPROTEIN"/>
    <property type="match status" value="1"/>
</dbReference>
<evidence type="ECO:0000313" key="2">
    <source>
        <dbReference type="EMBL" id="AID71072.1"/>
    </source>
</evidence>
<protein>
    <submittedName>
        <fullName evidence="2">Glycosyl transferase, group 1 family protein</fullName>
    </submittedName>
</protein>
<dbReference type="Pfam" id="PF00534">
    <property type="entry name" value="Glycos_transf_1"/>
    <property type="match status" value="1"/>
</dbReference>
<dbReference type="GO" id="GO:0016757">
    <property type="term" value="F:glycosyltransferase activity"/>
    <property type="evidence" value="ECO:0007669"/>
    <property type="project" value="InterPro"/>
</dbReference>
<dbReference type="Gene3D" id="3.40.50.2000">
    <property type="entry name" value="Glycogen Phosphorylase B"/>
    <property type="match status" value="2"/>
</dbReference>
<dbReference type="GO" id="GO:1901135">
    <property type="term" value="P:carbohydrate derivative metabolic process"/>
    <property type="evidence" value="ECO:0007669"/>
    <property type="project" value="UniProtKB-ARBA"/>
</dbReference>
<dbReference type="SUPFAM" id="SSF53756">
    <property type="entry name" value="UDP-Glycosyltransferase/glycogen phosphorylase"/>
    <property type="match status" value="1"/>
</dbReference>
<proteinExistence type="predicted"/>
<feature type="domain" description="Glycosyl transferase family 1" evidence="1">
    <location>
        <begin position="187"/>
        <end position="326"/>
    </location>
</feature>
<organism evidence="2">
    <name type="scientific">Aeromonas hydrophila</name>
    <dbReference type="NCBI Taxonomy" id="644"/>
    <lineage>
        <taxon>Bacteria</taxon>
        <taxon>Pseudomonadati</taxon>
        <taxon>Pseudomonadota</taxon>
        <taxon>Gammaproteobacteria</taxon>
        <taxon>Aeromonadales</taxon>
        <taxon>Aeromonadaceae</taxon>
        <taxon>Aeromonas</taxon>
    </lineage>
</organism>
<dbReference type="EMBL" id="KC999971">
    <property type="protein sequence ID" value="AID71072.1"/>
    <property type="molecule type" value="Genomic_DNA"/>
</dbReference>
<sequence length="353" mass="40391">MNLQKLVRFLSEKGSLVYVIFLSCHKSLNESMWEDMNGVHYIFSPTKRESVGCIWLLWIILTNRNIFSLSFKYGITSHVHCNSLISILKKIRLININKLILRESTNVFSWFKGVKLSLIKILYRFYDNNACIICQTGKMKSELLSNIPKFNKMDVRVVTNPVDLNYLSRRRYESCKIIDSLFPSISVTGSKVILSVGRLVKEKAYDVLLESLSYLDDCYQLIIAGDGPERKNLEQQIEIYGLKKRVHLVGMLTNPYPLMANCYLSIVSSRLEGFPNVLLEKMFLSPRVVSTNCADGIDEIPGIYCCGIDNPRALADSILLAEMDDENSSLERKNAMLKYINDLSVESFFKKIT</sequence>
<name>A0A068FSD4_AERHY</name>
<gene>
    <name evidence="2" type="primary">wbxL</name>
</gene>
<dbReference type="PANTHER" id="PTHR12526:SF630">
    <property type="entry name" value="GLYCOSYLTRANSFERASE"/>
    <property type="match status" value="1"/>
</dbReference>
<accession>A0A068FSD4</accession>
<keyword evidence="2" id="KW-0808">Transferase</keyword>